<dbReference type="Gene3D" id="1.25.40.10">
    <property type="entry name" value="Tetratricopeptide repeat domain"/>
    <property type="match status" value="1"/>
</dbReference>
<proteinExistence type="predicted"/>
<dbReference type="KEGG" id="same:SAMCFNEI73_pC1703"/>
<dbReference type="Pfam" id="PF13432">
    <property type="entry name" value="TPR_16"/>
    <property type="match status" value="2"/>
</dbReference>
<dbReference type="PROSITE" id="PS50005">
    <property type="entry name" value="TPR"/>
    <property type="match status" value="1"/>
</dbReference>
<protein>
    <submittedName>
        <fullName evidence="2">TPR repeat-containing protein</fullName>
    </submittedName>
</protein>
<dbReference type="Proteomes" id="UP000182306">
    <property type="component" value="Plasmid C"/>
</dbReference>
<dbReference type="InterPro" id="IPR019734">
    <property type="entry name" value="TPR_rpt"/>
</dbReference>
<accession>A0A1L3LZ70</accession>
<feature type="repeat" description="TPR" evidence="1">
    <location>
        <begin position="315"/>
        <end position="348"/>
    </location>
</feature>
<keyword evidence="1" id="KW-0802">TPR repeat</keyword>
<dbReference type="SMART" id="SM00028">
    <property type="entry name" value="TPR"/>
    <property type="match status" value="4"/>
</dbReference>
<reference evidence="2 3" key="1">
    <citation type="submission" date="2015-10" db="EMBL/GenBank/DDBJ databases">
        <title>Genomic differences between typical nodule nitrogen-fixing rhizobial strains and those coming from bean seeds.</title>
        <authorList>
            <person name="Peralta H."/>
            <person name="Aguilar-Vera A."/>
            <person name="Diaz R."/>
            <person name="Mora Y."/>
            <person name="Martinez-Batallar G."/>
            <person name="Salazar E."/>
            <person name="Vargas-Lagunas C."/>
            <person name="Encarnacion S."/>
            <person name="Girard L."/>
            <person name="Mora J."/>
        </authorList>
    </citation>
    <scope>NUCLEOTIDE SEQUENCE [LARGE SCALE GENOMIC DNA]</scope>
    <source>
        <strain evidence="2 3">CFNEI 73</strain>
        <plasmid evidence="2 3">C</plasmid>
    </source>
</reference>
<dbReference type="InterPro" id="IPR029058">
    <property type="entry name" value="AB_hydrolase_fold"/>
</dbReference>
<evidence type="ECO:0000313" key="2">
    <source>
        <dbReference type="EMBL" id="APG95407.1"/>
    </source>
</evidence>
<dbReference type="SUPFAM" id="SSF53474">
    <property type="entry name" value="alpha/beta-Hydrolases"/>
    <property type="match status" value="1"/>
</dbReference>
<dbReference type="AlphaFoldDB" id="A0A1L3LZ70"/>
<evidence type="ECO:0000313" key="3">
    <source>
        <dbReference type="Proteomes" id="UP000182306"/>
    </source>
</evidence>
<name>A0A1L3LZ70_9HYPH</name>
<dbReference type="SUPFAM" id="SSF48452">
    <property type="entry name" value="TPR-like"/>
    <property type="match status" value="1"/>
</dbReference>
<sequence length="399" mass="44325">MFTIRSVPSSGDLLIYFSWADAPRLQGLTSFAEYETNAIFIRDPGKSWYNGAIPGLSGNANELLDLLRAHCAKFDLSRVTVAGTSMGGYAAILFGTLLGAGRVVAIGPQIVLDKNLPRSPSAPVKYSDLAPVIVGKHERTAIDIWYGFESALDLYNALLVPQIDGVRTFGVRGAMHNVLAKFKRTNELRRFFSHIAIGTPFDVPVFHINGDLRERILQAGERFFVQKDYPGAISISTPIVEQISLSSVHFLIGASHFRMKDLELARQSFERAASACDENYDAHHHLGLYFEKKGDFKAAEASFARGLEYFDAPNGLRFSKLAASQFRNGKYQEAIANHQQAISLDPSISRSHFELAMMYDRAGVGDRALHHFQVHAHLKPGFPTTERHISRLMKVTAKR</sequence>
<dbReference type="Gene3D" id="3.40.50.1820">
    <property type="entry name" value="alpha/beta hydrolase"/>
    <property type="match status" value="1"/>
</dbReference>
<dbReference type="InterPro" id="IPR011990">
    <property type="entry name" value="TPR-like_helical_dom_sf"/>
</dbReference>
<gene>
    <name evidence="2" type="ORF">SAMCFNEI73_pC1703</name>
</gene>
<geneLocation type="plasmid" evidence="2 3">
    <name>C</name>
</geneLocation>
<keyword evidence="3" id="KW-1185">Reference proteome</keyword>
<keyword evidence="2" id="KW-0614">Plasmid</keyword>
<evidence type="ECO:0000256" key="1">
    <source>
        <dbReference type="PROSITE-ProRule" id="PRU00339"/>
    </source>
</evidence>
<dbReference type="EMBL" id="CP013110">
    <property type="protein sequence ID" value="APG95407.1"/>
    <property type="molecule type" value="Genomic_DNA"/>
</dbReference>
<organism evidence="2 3">
    <name type="scientific">Sinorhizobium americanum</name>
    <dbReference type="NCBI Taxonomy" id="194963"/>
    <lineage>
        <taxon>Bacteria</taxon>
        <taxon>Pseudomonadati</taxon>
        <taxon>Pseudomonadota</taxon>
        <taxon>Alphaproteobacteria</taxon>
        <taxon>Hyphomicrobiales</taxon>
        <taxon>Rhizobiaceae</taxon>
        <taxon>Sinorhizobium/Ensifer group</taxon>
        <taxon>Sinorhizobium</taxon>
    </lineage>
</organism>